<dbReference type="SMART" id="SM00850">
    <property type="entry name" value="LytTR"/>
    <property type="match status" value="1"/>
</dbReference>
<dbReference type="RefSeq" id="WP_068396178.1">
    <property type="nucleotide sequence ID" value="NZ_CP014504.1"/>
</dbReference>
<dbReference type="EMBL" id="CP014504">
    <property type="protein sequence ID" value="AMP97540.1"/>
    <property type="molecule type" value="Genomic_DNA"/>
</dbReference>
<reference evidence="3 4" key="1">
    <citation type="submission" date="2016-03" db="EMBL/GenBank/DDBJ databases">
        <title>Complete genome sequence of Pedobacter cryoconitis PAMC 27485.</title>
        <authorList>
            <person name="Lee J."/>
            <person name="Kim O.-S."/>
        </authorList>
    </citation>
    <scope>NUCLEOTIDE SEQUENCE [LARGE SCALE GENOMIC DNA]</scope>
    <source>
        <strain evidence="3 4">PAMC 27485</strain>
    </source>
</reference>
<gene>
    <name evidence="3" type="ORF">AY601_0587</name>
</gene>
<dbReference type="InterPro" id="IPR007492">
    <property type="entry name" value="LytTR_DNA-bd_dom"/>
</dbReference>
<evidence type="ECO:0000256" key="1">
    <source>
        <dbReference type="SAM" id="Phobius"/>
    </source>
</evidence>
<dbReference type="OrthoDB" id="1118393at2"/>
<feature type="transmembrane region" description="Helical" evidence="1">
    <location>
        <begin position="55"/>
        <end position="76"/>
    </location>
</feature>
<name>A0A127V8E4_9SPHI</name>
<evidence type="ECO:0000313" key="4">
    <source>
        <dbReference type="Proteomes" id="UP000071561"/>
    </source>
</evidence>
<organism evidence="3 4">
    <name type="scientific">Pedobacter cryoconitis</name>
    <dbReference type="NCBI Taxonomy" id="188932"/>
    <lineage>
        <taxon>Bacteria</taxon>
        <taxon>Pseudomonadati</taxon>
        <taxon>Bacteroidota</taxon>
        <taxon>Sphingobacteriia</taxon>
        <taxon>Sphingobacteriales</taxon>
        <taxon>Sphingobacteriaceae</taxon>
        <taxon>Pedobacter</taxon>
    </lineage>
</organism>
<dbReference type="Pfam" id="PF04397">
    <property type="entry name" value="LytTR"/>
    <property type="match status" value="1"/>
</dbReference>
<dbReference type="KEGG" id="pcm:AY601_0587"/>
<proteinExistence type="predicted"/>
<dbReference type="AlphaFoldDB" id="A0A127V8E4"/>
<keyword evidence="4" id="KW-1185">Reference proteome</keyword>
<keyword evidence="1" id="KW-1133">Transmembrane helix</keyword>
<evidence type="ECO:0000259" key="2">
    <source>
        <dbReference type="PROSITE" id="PS50930"/>
    </source>
</evidence>
<dbReference type="Proteomes" id="UP000071561">
    <property type="component" value="Chromosome"/>
</dbReference>
<dbReference type="PROSITE" id="PS50930">
    <property type="entry name" value="HTH_LYTTR"/>
    <property type="match status" value="1"/>
</dbReference>
<dbReference type="GO" id="GO:0003677">
    <property type="term" value="F:DNA binding"/>
    <property type="evidence" value="ECO:0007669"/>
    <property type="project" value="InterPro"/>
</dbReference>
<keyword evidence="1" id="KW-0472">Membrane</keyword>
<keyword evidence="1" id="KW-0812">Transmembrane</keyword>
<feature type="transmembrane region" description="Helical" evidence="1">
    <location>
        <begin position="97"/>
        <end position="114"/>
    </location>
</feature>
<accession>A0A127V8E4</accession>
<dbReference type="Gene3D" id="2.40.50.1020">
    <property type="entry name" value="LytTr DNA-binding domain"/>
    <property type="match status" value="1"/>
</dbReference>
<sequence>MEIYINREHLLKDIEYPDRYLPGNLLKTSAVIFSIILLFLLLFKPFGVSAPEQKIDYFLICVFHALSPAIIIYAYFGILNYLRERSQMNSWTLLQEYVQIGIVLLLTGIAGFLMRDLIYQHIDNWSWYYLWEEIRNSLVAGSLFYFVLRIGNFYFQSKKGDPFVLQFIPLHIEPGESAVLSPVFIKTQVKQDDFSLYLGELLFAKAEGNYIELTSYKDARLSTELKRISLTQFDAQISSHPHFFRCHRAYLVNMLQIEKVSGNSQGYVLAFRFTEAKVPVSRAQLSNFNGLYEQLQQQYST</sequence>
<feature type="transmembrane region" description="Helical" evidence="1">
    <location>
        <begin position="134"/>
        <end position="155"/>
    </location>
</feature>
<evidence type="ECO:0000313" key="3">
    <source>
        <dbReference type="EMBL" id="AMP97540.1"/>
    </source>
</evidence>
<dbReference type="PATRIC" id="fig|188932.3.peg.602"/>
<protein>
    <submittedName>
        <fullName evidence="3">Response regulator receiver protein</fullName>
    </submittedName>
</protein>
<feature type="transmembrane region" description="Helical" evidence="1">
    <location>
        <begin position="21"/>
        <end position="43"/>
    </location>
</feature>
<feature type="domain" description="HTH LytTR-type" evidence="2">
    <location>
        <begin position="241"/>
        <end position="294"/>
    </location>
</feature>